<dbReference type="GO" id="GO:0006508">
    <property type="term" value="P:proteolysis"/>
    <property type="evidence" value="ECO:0007669"/>
    <property type="project" value="UniProtKB-KW"/>
</dbReference>
<evidence type="ECO:0000256" key="11">
    <source>
        <dbReference type="SAM" id="Phobius"/>
    </source>
</evidence>
<evidence type="ECO:0000259" key="12">
    <source>
        <dbReference type="Pfam" id="PF00082"/>
    </source>
</evidence>
<dbReference type="Pfam" id="PF00082">
    <property type="entry name" value="Peptidase_S8"/>
    <property type="match status" value="1"/>
</dbReference>
<dbReference type="InterPro" id="IPR023827">
    <property type="entry name" value="Peptidase_S8_Asp-AS"/>
</dbReference>
<dbReference type="GO" id="GO:0004252">
    <property type="term" value="F:serine-type endopeptidase activity"/>
    <property type="evidence" value="ECO:0007669"/>
    <property type="project" value="UniProtKB-UniRule"/>
</dbReference>
<keyword evidence="3" id="KW-1003">Cell membrane</keyword>
<dbReference type="AlphaFoldDB" id="A0A8J4DXS1"/>
<dbReference type="InterPro" id="IPR050131">
    <property type="entry name" value="Peptidase_S8_subtilisin-like"/>
</dbReference>
<dbReference type="NCBIfam" id="TIGR03921">
    <property type="entry name" value="T7SS_mycosin"/>
    <property type="match status" value="1"/>
</dbReference>
<keyword evidence="7 10" id="KW-0720">Serine protease</keyword>
<feature type="domain" description="Peptidase S8/S53" evidence="12">
    <location>
        <begin position="40"/>
        <end position="286"/>
    </location>
</feature>
<keyword evidence="9 11" id="KW-0472">Membrane</keyword>
<dbReference type="InterPro" id="IPR000209">
    <property type="entry name" value="Peptidase_S8/S53_dom"/>
</dbReference>
<evidence type="ECO:0000256" key="10">
    <source>
        <dbReference type="PROSITE-ProRule" id="PRU01240"/>
    </source>
</evidence>
<keyword evidence="4 10" id="KW-0645">Protease</keyword>
<dbReference type="GO" id="GO:0005886">
    <property type="term" value="C:plasma membrane"/>
    <property type="evidence" value="ECO:0007669"/>
    <property type="project" value="UniProtKB-SubCell"/>
</dbReference>
<name>A0A8J4DXS1_9ACTN</name>
<feature type="transmembrane region" description="Helical" evidence="11">
    <location>
        <begin position="320"/>
        <end position="341"/>
    </location>
</feature>
<feature type="active site" description="Charge relay system" evidence="10">
    <location>
        <position position="238"/>
    </location>
</feature>
<gene>
    <name evidence="13" type="ORF">Val02_92480</name>
</gene>
<evidence type="ECO:0000256" key="8">
    <source>
        <dbReference type="ARBA" id="ARBA00022989"/>
    </source>
</evidence>
<dbReference type="RefSeq" id="WP_203905761.1">
    <property type="nucleotide sequence ID" value="NZ_BOPF01000077.1"/>
</dbReference>
<dbReference type="InterPro" id="IPR023834">
    <property type="entry name" value="T7SS_pept_S8A_mycosin"/>
</dbReference>
<dbReference type="Gene3D" id="3.40.50.200">
    <property type="entry name" value="Peptidase S8/S53 domain"/>
    <property type="match status" value="1"/>
</dbReference>
<evidence type="ECO:0000256" key="2">
    <source>
        <dbReference type="ARBA" id="ARBA00011073"/>
    </source>
</evidence>
<comment type="caution">
    <text evidence="13">The sequence shown here is derived from an EMBL/GenBank/DDBJ whole genome shotgun (WGS) entry which is preliminary data.</text>
</comment>
<evidence type="ECO:0000313" key="14">
    <source>
        <dbReference type="Proteomes" id="UP000619260"/>
    </source>
</evidence>
<evidence type="ECO:0000256" key="4">
    <source>
        <dbReference type="ARBA" id="ARBA00022670"/>
    </source>
</evidence>
<keyword evidence="14" id="KW-1185">Reference proteome</keyword>
<dbReference type="PANTHER" id="PTHR43806">
    <property type="entry name" value="PEPTIDASE S8"/>
    <property type="match status" value="1"/>
</dbReference>
<organism evidence="13 14">
    <name type="scientific">Virgisporangium aliadipatigenens</name>
    <dbReference type="NCBI Taxonomy" id="741659"/>
    <lineage>
        <taxon>Bacteria</taxon>
        <taxon>Bacillati</taxon>
        <taxon>Actinomycetota</taxon>
        <taxon>Actinomycetes</taxon>
        <taxon>Micromonosporales</taxon>
        <taxon>Micromonosporaceae</taxon>
        <taxon>Virgisporangium</taxon>
    </lineage>
</organism>
<sequence>MVAVIVSLSGSTAASADSVRDQQWHLKFLDVSRAQEIAKGGGVTIAVIDTGVDSEHPDLRGNVLDGFDVNGDPGAGRVDKNGHGTAMAGLIAAHGKGPDGALGIAPEARILPVQVLGPTGSGAGVGEGIRWAVDHGARVVNLSLGGGGGTSAGIGSGIDYARSRDVVVVAAAGNTDRARDVEFPANKPGVVAVGGVDKQGNDSATTVKGEALVVCAPSEDIMTTGLEGKYRRGDGGTSSAAAIVSGVVALIRSKFPQLTAEQVVNRLTATATDKGDPGHDRLYGWGIVDPVKALTATLPGEGQPGSGDQKNETHPFRTPVLLLGGAAVAVVLVAGLALVAIRSLRDRVSPR</sequence>
<evidence type="ECO:0000313" key="13">
    <source>
        <dbReference type="EMBL" id="GIJ52362.1"/>
    </source>
</evidence>
<dbReference type="Proteomes" id="UP000619260">
    <property type="component" value="Unassembled WGS sequence"/>
</dbReference>
<dbReference type="PRINTS" id="PR00723">
    <property type="entry name" value="SUBTILISIN"/>
</dbReference>
<proteinExistence type="inferred from homology"/>
<accession>A0A8J4DXS1</accession>
<dbReference type="PROSITE" id="PS00136">
    <property type="entry name" value="SUBTILASE_ASP"/>
    <property type="match status" value="1"/>
</dbReference>
<protein>
    <submittedName>
        <fullName evidence="13">Type VII secretion-associated serine protease</fullName>
    </submittedName>
</protein>
<reference evidence="13" key="1">
    <citation type="submission" date="2021-01" db="EMBL/GenBank/DDBJ databases">
        <title>Whole genome shotgun sequence of Virgisporangium aliadipatigenens NBRC 105644.</title>
        <authorList>
            <person name="Komaki H."/>
            <person name="Tamura T."/>
        </authorList>
    </citation>
    <scope>NUCLEOTIDE SEQUENCE</scope>
    <source>
        <strain evidence="13">NBRC 105644</strain>
    </source>
</reference>
<evidence type="ECO:0000256" key="9">
    <source>
        <dbReference type="ARBA" id="ARBA00023136"/>
    </source>
</evidence>
<keyword evidence="6 10" id="KW-0378">Hydrolase</keyword>
<dbReference type="InterPro" id="IPR036852">
    <property type="entry name" value="Peptidase_S8/S53_dom_sf"/>
</dbReference>
<evidence type="ECO:0000256" key="6">
    <source>
        <dbReference type="ARBA" id="ARBA00022801"/>
    </source>
</evidence>
<comment type="similarity">
    <text evidence="2 10">Belongs to the peptidase S8 family.</text>
</comment>
<evidence type="ECO:0000256" key="3">
    <source>
        <dbReference type="ARBA" id="ARBA00022475"/>
    </source>
</evidence>
<evidence type="ECO:0000256" key="5">
    <source>
        <dbReference type="ARBA" id="ARBA00022692"/>
    </source>
</evidence>
<dbReference type="SUPFAM" id="SSF52743">
    <property type="entry name" value="Subtilisin-like"/>
    <property type="match status" value="1"/>
</dbReference>
<keyword evidence="8 11" id="KW-1133">Transmembrane helix</keyword>
<dbReference type="InterPro" id="IPR015500">
    <property type="entry name" value="Peptidase_S8_subtilisin-rel"/>
</dbReference>
<dbReference type="EMBL" id="BOPF01000077">
    <property type="protein sequence ID" value="GIJ52362.1"/>
    <property type="molecule type" value="Genomic_DNA"/>
</dbReference>
<feature type="active site" description="Charge relay system" evidence="10">
    <location>
        <position position="83"/>
    </location>
</feature>
<feature type="active site" description="Charge relay system" evidence="10">
    <location>
        <position position="49"/>
    </location>
</feature>
<evidence type="ECO:0000256" key="7">
    <source>
        <dbReference type="ARBA" id="ARBA00022825"/>
    </source>
</evidence>
<evidence type="ECO:0000256" key="1">
    <source>
        <dbReference type="ARBA" id="ARBA00004162"/>
    </source>
</evidence>
<dbReference type="PANTHER" id="PTHR43806:SF11">
    <property type="entry name" value="CEREVISIN-RELATED"/>
    <property type="match status" value="1"/>
</dbReference>
<dbReference type="PROSITE" id="PS51892">
    <property type="entry name" value="SUBTILASE"/>
    <property type="match status" value="1"/>
</dbReference>
<comment type="subcellular location">
    <subcellularLocation>
        <location evidence="1">Cell membrane</location>
        <topology evidence="1">Single-pass membrane protein</topology>
    </subcellularLocation>
</comment>
<keyword evidence="5 11" id="KW-0812">Transmembrane</keyword>